<proteinExistence type="inferred from homology"/>
<dbReference type="GO" id="GO:0005886">
    <property type="term" value="C:plasma membrane"/>
    <property type="evidence" value="ECO:0007669"/>
    <property type="project" value="TreeGrafter"/>
</dbReference>
<feature type="domain" description="FAD dependent oxidoreductase" evidence="3">
    <location>
        <begin position="4"/>
        <end position="404"/>
    </location>
</feature>
<dbReference type="RefSeq" id="WP_005287798.1">
    <property type="nucleotide sequence ID" value="NZ_BMDA01000001.1"/>
</dbReference>
<dbReference type="Gene3D" id="3.30.9.10">
    <property type="entry name" value="D-Amino Acid Oxidase, subunit A, domain 2"/>
    <property type="match status" value="1"/>
</dbReference>
<dbReference type="InterPro" id="IPR006076">
    <property type="entry name" value="FAD-dep_OxRdtase"/>
</dbReference>
<dbReference type="GeneID" id="80102856"/>
<comment type="similarity">
    <text evidence="1">Belongs to the DadA oxidoreductase family.</text>
</comment>
<dbReference type="PATRIC" id="fig|1217698.3.peg.2965"/>
<dbReference type="Proteomes" id="UP000652691">
    <property type="component" value="Unassembled WGS sequence"/>
</dbReference>
<keyword evidence="2" id="KW-0560">Oxidoreductase</keyword>
<dbReference type="InterPro" id="IPR036188">
    <property type="entry name" value="FAD/NAD-bd_sf"/>
</dbReference>
<dbReference type="GO" id="GO:0008718">
    <property type="term" value="F:D-amino-acid dehydrogenase activity"/>
    <property type="evidence" value="ECO:0007669"/>
    <property type="project" value="TreeGrafter"/>
</dbReference>
<name>N9PW37_9GAMM</name>
<gene>
    <name evidence="5" type="primary">dadA3</name>
    <name evidence="4" type="ORF">F888_03037</name>
    <name evidence="5" type="ORF">GCM10007354_02780</name>
</gene>
<reference evidence="5 7" key="2">
    <citation type="journal article" date="2014" name="Int. J. Syst. Evol. Microbiol.">
        <title>Complete genome sequence of Corynebacterium casei LMG S-19264T (=DSM 44701T), isolated from a smear-ripened cheese.</title>
        <authorList>
            <consortium name="US DOE Joint Genome Institute (JGI-PGF)"/>
            <person name="Walter F."/>
            <person name="Albersmeier A."/>
            <person name="Kalinowski J."/>
            <person name="Ruckert C."/>
        </authorList>
    </citation>
    <scope>NUCLEOTIDE SEQUENCE [LARGE SCALE GENOMIC DNA]</scope>
    <source>
        <strain evidence="5 7">CCM 8635</strain>
    </source>
</reference>
<dbReference type="SUPFAM" id="SSF54373">
    <property type="entry name" value="FAD-linked reductases, C-terminal domain"/>
    <property type="match status" value="1"/>
</dbReference>
<sequence length="413" mass="46088">MPHIAIIGAGITGVTTAYELIKQGFSVTVFEKNLYPAMETSFANGGQLSACNAEVWNQKSTIVKGIKWMSQKNAPLLLNPSFNMHKYTWLVAFLNNIKNYEKNTIETVRLALDSRKHMFAIADQEGFDFNLKKKGILHFYHTAKDFEVAKNVNALLNRGGLERYGVTPEEIKAIEPTLTGDYFGGFFTPDDATGDIHKFTRGLATVCEKRGVKFCFGANVLKINPALDRVEILYNQQNPKHQIEQAAETSVFDGVVICGGVNSYHLGDQLGDKINIYPVKGYSITVNLKDERSVKNAPWVSLLDESAKIVTSRLGVDRFRVAGTAEFNGYNKDIRNDRIQPLIDWVNKNFDIATDSVVSWAGLRPMMPDMMPRVQRSKQARVFYNTGHGHLGFTLSAATAVMISHEIQRALVA</sequence>
<evidence type="ECO:0000256" key="1">
    <source>
        <dbReference type="ARBA" id="ARBA00009410"/>
    </source>
</evidence>
<keyword evidence="6" id="KW-1185">Reference proteome</keyword>
<reference evidence="4 6" key="1">
    <citation type="submission" date="2013-02" db="EMBL/GenBank/DDBJ databases">
        <title>The Genome Sequence of Acinetobacter sp. NIPH 3623.</title>
        <authorList>
            <consortium name="The Broad Institute Genome Sequencing Platform"/>
            <consortium name="The Broad Institute Genome Sequencing Center for Infectious Disease"/>
            <person name="Cerqueira G."/>
            <person name="Feldgarden M."/>
            <person name="Courvalin P."/>
            <person name="Perichon B."/>
            <person name="Grillot-Courvalin C."/>
            <person name="Clermont D."/>
            <person name="Rocha E."/>
            <person name="Yoon E.-J."/>
            <person name="Nemec A."/>
            <person name="Walker B."/>
            <person name="Young S.K."/>
            <person name="Zeng Q."/>
            <person name="Gargeya S."/>
            <person name="Fitzgerald M."/>
            <person name="Haas B."/>
            <person name="Abouelleil A."/>
            <person name="Alvarado L."/>
            <person name="Arachchi H.M."/>
            <person name="Berlin A.M."/>
            <person name="Chapman S.B."/>
            <person name="Dewar J."/>
            <person name="Goldberg J."/>
            <person name="Griggs A."/>
            <person name="Gujja S."/>
            <person name="Hansen M."/>
            <person name="Howarth C."/>
            <person name="Imamovic A."/>
            <person name="Larimer J."/>
            <person name="McCowan C."/>
            <person name="Murphy C."/>
            <person name="Neiman D."/>
            <person name="Pearson M."/>
            <person name="Priest M."/>
            <person name="Roberts A."/>
            <person name="Saif S."/>
            <person name="Shea T."/>
            <person name="Sisk P."/>
            <person name="Sykes S."/>
            <person name="Wortman J."/>
            <person name="Nusbaum C."/>
            <person name="Birren B."/>
        </authorList>
    </citation>
    <scope>NUCLEOTIDE SEQUENCE [LARGE SCALE GENOMIC DNA]</scope>
    <source>
        <strain evidence="4 6">NIPH 3623</strain>
    </source>
</reference>
<dbReference type="Pfam" id="PF01266">
    <property type="entry name" value="DAO"/>
    <property type="match status" value="1"/>
</dbReference>
<dbReference type="NCBIfam" id="NF009074">
    <property type="entry name" value="PRK12409.1"/>
    <property type="match status" value="1"/>
</dbReference>
<evidence type="ECO:0000313" key="4">
    <source>
        <dbReference type="EMBL" id="ENX37694.1"/>
    </source>
</evidence>
<protein>
    <submittedName>
        <fullName evidence="5">D-amino acid dehydrogenase</fullName>
    </submittedName>
</protein>
<dbReference type="HOGENOM" id="CLU_007884_9_2_6"/>
<evidence type="ECO:0000313" key="6">
    <source>
        <dbReference type="Proteomes" id="UP000013200"/>
    </source>
</evidence>
<evidence type="ECO:0000256" key="2">
    <source>
        <dbReference type="ARBA" id="ARBA00023002"/>
    </source>
</evidence>
<evidence type="ECO:0000313" key="5">
    <source>
        <dbReference type="EMBL" id="GGH25795.1"/>
    </source>
</evidence>
<dbReference type="EMBL" id="BMDA01000001">
    <property type="protein sequence ID" value="GGH25795.1"/>
    <property type="molecule type" value="Genomic_DNA"/>
</dbReference>
<dbReference type="GO" id="GO:0005737">
    <property type="term" value="C:cytoplasm"/>
    <property type="evidence" value="ECO:0007669"/>
    <property type="project" value="TreeGrafter"/>
</dbReference>
<evidence type="ECO:0000313" key="7">
    <source>
        <dbReference type="Proteomes" id="UP000652691"/>
    </source>
</evidence>
<reference evidence="5" key="3">
    <citation type="submission" date="2024-03" db="EMBL/GenBank/DDBJ databases">
        <authorList>
            <person name="Sun Q."/>
            <person name="Sedlacek I."/>
        </authorList>
    </citation>
    <scope>NUCLEOTIDE SEQUENCE</scope>
    <source>
        <strain evidence="5">CCM 8635</strain>
    </source>
</reference>
<dbReference type="PANTHER" id="PTHR13847">
    <property type="entry name" value="SARCOSINE DEHYDROGENASE-RELATED"/>
    <property type="match status" value="1"/>
</dbReference>
<dbReference type="GO" id="GO:0055130">
    <property type="term" value="P:D-alanine catabolic process"/>
    <property type="evidence" value="ECO:0007669"/>
    <property type="project" value="TreeGrafter"/>
</dbReference>
<evidence type="ECO:0000259" key="3">
    <source>
        <dbReference type="Pfam" id="PF01266"/>
    </source>
</evidence>
<accession>N9PW37</accession>
<dbReference type="STRING" id="1217698.F888_03037"/>
<dbReference type="Proteomes" id="UP000013200">
    <property type="component" value="Unassembled WGS sequence"/>
</dbReference>
<dbReference type="AlphaFoldDB" id="N9PW37"/>
<dbReference type="PANTHER" id="PTHR13847:SF280">
    <property type="entry name" value="D-AMINO ACID DEHYDROGENASE"/>
    <property type="match status" value="1"/>
</dbReference>
<comment type="caution">
    <text evidence="4">The sequence shown here is derived from an EMBL/GenBank/DDBJ whole genome shotgun (WGS) entry which is preliminary data.</text>
</comment>
<dbReference type="SUPFAM" id="SSF51905">
    <property type="entry name" value="FAD/NAD(P)-binding domain"/>
    <property type="match status" value="1"/>
</dbReference>
<organism evidence="4 6">
    <name type="scientific">Acinetobacter courvalinii</name>
    <dbReference type="NCBI Taxonomy" id="280147"/>
    <lineage>
        <taxon>Bacteria</taxon>
        <taxon>Pseudomonadati</taxon>
        <taxon>Pseudomonadota</taxon>
        <taxon>Gammaproteobacteria</taxon>
        <taxon>Moraxellales</taxon>
        <taxon>Moraxellaceae</taxon>
        <taxon>Acinetobacter</taxon>
    </lineage>
</organism>
<dbReference type="EMBL" id="APSA01000007">
    <property type="protein sequence ID" value="ENX37694.1"/>
    <property type="molecule type" value="Genomic_DNA"/>
</dbReference>
<dbReference type="Gene3D" id="3.50.50.60">
    <property type="entry name" value="FAD/NAD(P)-binding domain"/>
    <property type="match status" value="2"/>
</dbReference>